<keyword evidence="4" id="KW-0378">Hydrolase</keyword>
<comment type="caution">
    <text evidence="9">The sequence shown here is derived from an EMBL/GenBank/DDBJ whole genome shotgun (WGS) entry which is preliminary data.</text>
</comment>
<dbReference type="Gene3D" id="2.130.10.120">
    <property type="entry name" value="Prolyl oligopeptidase, N-terminal domain"/>
    <property type="match status" value="1"/>
</dbReference>
<evidence type="ECO:0000256" key="5">
    <source>
        <dbReference type="ARBA" id="ARBA00022825"/>
    </source>
</evidence>
<gene>
    <name evidence="9" type="ORF">LXT13_23415</name>
</gene>
<organism evidence="9 10">
    <name type="scientific">Pelomonas cellulosilytica</name>
    <dbReference type="NCBI Taxonomy" id="2906762"/>
    <lineage>
        <taxon>Bacteria</taxon>
        <taxon>Pseudomonadati</taxon>
        <taxon>Pseudomonadota</taxon>
        <taxon>Betaproteobacteria</taxon>
        <taxon>Burkholderiales</taxon>
        <taxon>Sphaerotilaceae</taxon>
        <taxon>Roseateles</taxon>
    </lineage>
</organism>
<dbReference type="SUPFAM" id="SSF50993">
    <property type="entry name" value="Peptidase/esterase 'gauge' domain"/>
    <property type="match status" value="1"/>
</dbReference>
<dbReference type="Pfam" id="PF00326">
    <property type="entry name" value="Peptidase_S9"/>
    <property type="match status" value="1"/>
</dbReference>
<keyword evidence="10" id="KW-1185">Reference proteome</keyword>
<name>A0ABS8XXG3_9BURK</name>
<keyword evidence="3" id="KW-0645">Protease</keyword>
<dbReference type="SUPFAM" id="SSF53474">
    <property type="entry name" value="alpha/beta-Hydrolases"/>
    <property type="match status" value="1"/>
</dbReference>
<evidence type="ECO:0000313" key="10">
    <source>
        <dbReference type="Proteomes" id="UP001200741"/>
    </source>
</evidence>
<dbReference type="InterPro" id="IPR029058">
    <property type="entry name" value="AB_hydrolase_fold"/>
</dbReference>
<reference evidence="9 10" key="1">
    <citation type="submission" date="2021-12" db="EMBL/GenBank/DDBJ databases">
        <title>Genome seq of P8.</title>
        <authorList>
            <person name="Seo T."/>
        </authorList>
    </citation>
    <scope>NUCLEOTIDE SEQUENCE [LARGE SCALE GENOMIC DNA]</scope>
    <source>
        <strain evidence="9 10">P8</strain>
    </source>
</reference>
<dbReference type="EMBL" id="JAJTWU010000010">
    <property type="protein sequence ID" value="MCE4557349.1"/>
    <property type="molecule type" value="Genomic_DNA"/>
</dbReference>
<proteinExistence type="predicted"/>
<dbReference type="InterPro" id="IPR002470">
    <property type="entry name" value="Peptidase_S9A"/>
</dbReference>
<dbReference type="RefSeq" id="WP_233374729.1">
    <property type="nucleotide sequence ID" value="NZ_JAJTWU010000010.1"/>
</dbReference>
<feature type="domain" description="Peptidase S9 prolyl oligopeptidase catalytic" evidence="7">
    <location>
        <begin position="511"/>
        <end position="718"/>
    </location>
</feature>
<feature type="domain" description="Peptidase S9A N-terminal" evidence="8">
    <location>
        <begin position="38"/>
        <end position="442"/>
    </location>
</feature>
<feature type="signal peptide" evidence="6">
    <location>
        <begin position="1"/>
        <end position="25"/>
    </location>
</feature>
<dbReference type="InterPro" id="IPR023302">
    <property type="entry name" value="Pept_S9A_N"/>
</dbReference>
<dbReference type="EC" id="3.4.21.26" evidence="2"/>
<evidence type="ECO:0000259" key="8">
    <source>
        <dbReference type="Pfam" id="PF02897"/>
    </source>
</evidence>
<evidence type="ECO:0000256" key="3">
    <source>
        <dbReference type="ARBA" id="ARBA00022670"/>
    </source>
</evidence>
<evidence type="ECO:0000313" key="9">
    <source>
        <dbReference type="EMBL" id="MCE4557349.1"/>
    </source>
</evidence>
<feature type="chain" id="PRO_5046740685" description="prolyl oligopeptidase" evidence="6">
    <location>
        <begin position="26"/>
        <end position="724"/>
    </location>
</feature>
<dbReference type="PANTHER" id="PTHR42881:SF2">
    <property type="entry name" value="PROLYL ENDOPEPTIDASE"/>
    <property type="match status" value="1"/>
</dbReference>
<keyword evidence="6" id="KW-0732">Signal</keyword>
<evidence type="ECO:0000256" key="4">
    <source>
        <dbReference type="ARBA" id="ARBA00022801"/>
    </source>
</evidence>
<protein>
    <recommendedName>
        <fullName evidence="2">prolyl oligopeptidase</fullName>
        <ecNumber evidence="2">3.4.21.26</ecNumber>
    </recommendedName>
</protein>
<comment type="catalytic activity">
    <reaction evidence="1">
        <text>Hydrolysis of Pro-|-Xaa &gt;&gt; Ala-|-Xaa in oligopeptides.</text>
        <dbReference type="EC" id="3.4.21.26"/>
    </reaction>
</comment>
<dbReference type="PRINTS" id="PR00862">
    <property type="entry name" value="PROLIGOPTASE"/>
</dbReference>
<dbReference type="Gene3D" id="3.40.50.1820">
    <property type="entry name" value="alpha/beta hydrolase"/>
    <property type="match status" value="1"/>
</dbReference>
<dbReference type="Pfam" id="PF02897">
    <property type="entry name" value="Peptidase_S9_N"/>
    <property type="match status" value="1"/>
</dbReference>
<dbReference type="InterPro" id="IPR051167">
    <property type="entry name" value="Prolyl_oligopep/macrocyclase"/>
</dbReference>
<dbReference type="InterPro" id="IPR001375">
    <property type="entry name" value="Peptidase_S9_cat"/>
</dbReference>
<keyword evidence="5" id="KW-0720">Serine protease</keyword>
<evidence type="ECO:0000256" key="2">
    <source>
        <dbReference type="ARBA" id="ARBA00011897"/>
    </source>
</evidence>
<evidence type="ECO:0000259" key="7">
    <source>
        <dbReference type="Pfam" id="PF00326"/>
    </source>
</evidence>
<sequence length="724" mass="77478">MPWHSALKRLSGACLLASVTLLAHAADKGAPPTAVKPVTDRYGALAVTDPYRWLEKAGTPEVQRWSAAQDARTRGYLDQLPARQPMADWLMKQAAASSSAYYDLKAAGGQLFALYNQPPKQQPMLAVMGQDAEPAKARIVLDPNALNAKGTTAIDWYVPSPTGKLVAVSMSENGSEDGSLHIVDVTTGREVDAVIPNVQYPTGGGSVAWREDGSGFWYTRYPGADAPAERRHFYEQVYYHRIGDDPAKDAYVLGQDFPRVAEIALDARPGTAGVIVAVANGDGGEFAHYLIGKDGRTTQITRFEDKVVAAALGPDALYLISRQGAPRGKLLKLPLGDLTLAKAQTLVPESEAALEPGGEFGAANITVTKTAIYLREIIGGPSRVAIYGHDGTQRGQLPLPDVATVDEVEALDDGSLLVAVKTYLEPARFVRFDEASGQAAPTALRQTSPLAFDDVEVVREFATSKDGTRVPLNIVRKKGTKLDGSHPLLLNGYGGYGVSMVPRFLGAATRLWLDGGGIFVVANLRGGGEFGETWHTQGSLTNKQNVFDDFAASARYLVDKGYTAPARMAAIGGSNGGLLMGATFTQHPDLFRAVVSTVGIYDMLRVELDPNGAFNVTEFGSVKNPAQLKALYAYSPYHHVKSGAKYPAIFMATGETDGRVNPMHSRKMIARLQAATGSGRPVLLSINAHAGHGMGSSLSIRVNQQADIYAFLFDQLGMAYKPAQ</sequence>
<dbReference type="PANTHER" id="PTHR42881">
    <property type="entry name" value="PROLYL ENDOPEPTIDASE"/>
    <property type="match status" value="1"/>
</dbReference>
<dbReference type="Proteomes" id="UP001200741">
    <property type="component" value="Unassembled WGS sequence"/>
</dbReference>
<evidence type="ECO:0000256" key="1">
    <source>
        <dbReference type="ARBA" id="ARBA00001070"/>
    </source>
</evidence>
<accession>A0ABS8XXG3</accession>
<evidence type="ECO:0000256" key="6">
    <source>
        <dbReference type="SAM" id="SignalP"/>
    </source>
</evidence>